<dbReference type="AlphaFoldDB" id="A0A4U0XDF0"/>
<evidence type="ECO:0000256" key="6">
    <source>
        <dbReference type="ARBA" id="ARBA00049075"/>
    </source>
</evidence>
<dbReference type="InterPro" id="IPR019012">
    <property type="entry name" value="RNA_cap_Gua-N2-MeTrfase"/>
</dbReference>
<dbReference type="OrthoDB" id="194443at2759"/>
<dbReference type="InterPro" id="IPR029063">
    <property type="entry name" value="SAM-dependent_MTases_sf"/>
</dbReference>
<gene>
    <name evidence="8" type="ORF">B0A55_05338</name>
</gene>
<dbReference type="FunFam" id="3.40.50.150:FF:000270">
    <property type="entry name" value="RNA methylase family protein"/>
    <property type="match status" value="1"/>
</dbReference>
<dbReference type="Proteomes" id="UP000309340">
    <property type="component" value="Unassembled WGS sequence"/>
</dbReference>
<evidence type="ECO:0000256" key="4">
    <source>
        <dbReference type="ARBA" id="ARBA00048740"/>
    </source>
</evidence>
<comment type="catalytic activity">
    <reaction evidence="4">
        <text>a 5'-end (N(7)-methyl 5'-triphosphoguanosine)-ribonucleoside in snoRNA + S-adenosyl-L-methionine = a 5'-end (N(2),N(7)-dimethyl 5'-triphosphoguanosine)-ribonucleoside in snoRNA + S-adenosyl-L-homocysteine + H(+)</text>
        <dbReference type="Rhea" id="RHEA:78475"/>
        <dbReference type="Rhea" id="RHEA-COMP:19086"/>
        <dbReference type="Rhea" id="RHEA-COMP:19088"/>
        <dbReference type="ChEBI" id="CHEBI:15378"/>
        <dbReference type="ChEBI" id="CHEBI:57856"/>
        <dbReference type="ChEBI" id="CHEBI:59789"/>
        <dbReference type="ChEBI" id="CHEBI:156461"/>
        <dbReference type="ChEBI" id="CHEBI:172880"/>
    </reaction>
    <physiologicalReaction direction="left-to-right" evidence="4">
        <dbReference type="Rhea" id="RHEA:78476"/>
    </physiologicalReaction>
</comment>
<dbReference type="SUPFAM" id="SSF53335">
    <property type="entry name" value="S-adenosyl-L-methionine-dependent methyltransferases"/>
    <property type="match status" value="1"/>
</dbReference>
<protein>
    <recommendedName>
        <fullName evidence="1">Trimethylguanosine synthase</fullName>
    </recommendedName>
    <alternativeName>
        <fullName evidence="7">Cap-specific guanine-N(2) methyltransferase</fullName>
    </alternativeName>
</protein>
<evidence type="ECO:0000256" key="1">
    <source>
        <dbReference type="ARBA" id="ARBA00018517"/>
    </source>
</evidence>
<evidence type="ECO:0000313" key="8">
    <source>
        <dbReference type="EMBL" id="TKA74844.1"/>
    </source>
</evidence>
<dbReference type="GO" id="GO:0005634">
    <property type="term" value="C:nucleus"/>
    <property type="evidence" value="ECO:0007669"/>
    <property type="project" value="TreeGrafter"/>
</dbReference>
<dbReference type="PANTHER" id="PTHR14741">
    <property type="entry name" value="S-ADENOSYLMETHIONINE-DEPENDENT METHYLTRANSFERASE RELATED"/>
    <property type="match status" value="1"/>
</dbReference>
<accession>A0A4U0XDF0</accession>
<keyword evidence="9" id="KW-1185">Reference proteome</keyword>
<comment type="similarity">
    <text evidence="2">Belongs to the methyltransferase superfamily. Trimethylguanosine synthase family.</text>
</comment>
<proteinExistence type="inferred from homology"/>
<comment type="caution">
    <text evidence="8">The sequence shown here is derived from an EMBL/GenBank/DDBJ whole genome shotgun (WGS) entry which is preliminary data.</text>
</comment>
<dbReference type="STRING" id="329884.A0A4U0XDF0"/>
<comment type="catalytic activity">
    <reaction evidence="5">
        <text>a 5'-end (N(2),N(7)-dimethyl 5'-triphosphoguanosine)-ribonucleoside in snRNA + S-adenosyl-L-methionine = a 5'-end (N(2),N(2),N(7)-trimethyl 5'-triphosphoguanosine)-ribonucleoside in snRNA + S-adenosyl-L-homocysteine + H(+)</text>
        <dbReference type="Rhea" id="RHEA:78479"/>
        <dbReference type="Rhea" id="RHEA-COMP:19087"/>
        <dbReference type="Rhea" id="RHEA-COMP:19089"/>
        <dbReference type="ChEBI" id="CHEBI:15378"/>
        <dbReference type="ChEBI" id="CHEBI:57856"/>
        <dbReference type="ChEBI" id="CHEBI:59789"/>
        <dbReference type="ChEBI" id="CHEBI:167623"/>
        <dbReference type="ChEBI" id="CHEBI:172880"/>
    </reaction>
    <physiologicalReaction direction="left-to-right" evidence="5">
        <dbReference type="Rhea" id="RHEA:78480"/>
    </physiologicalReaction>
</comment>
<comment type="catalytic activity">
    <reaction evidence="6">
        <text>a 5'-end (N(7)-methyl 5'-triphosphoguanosine)-ribonucleoside in snRNA + S-adenosyl-L-methionine = a 5'-end (N(2),N(7)-dimethyl 5'-triphosphoguanosine)-ribonucleoside in snRNA + S-adenosyl-L-homocysteine + H(+)</text>
        <dbReference type="Rhea" id="RHEA:78471"/>
        <dbReference type="Rhea" id="RHEA-COMP:19085"/>
        <dbReference type="Rhea" id="RHEA-COMP:19087"/>
        <dbReference type="ChEBI" id="CHEBI:15378"/>
        <dbReference type="ChEBI" id="CHEBI:57856"/>
        <dbReference type="ChEBI" id="CHEBI:59789"/>
        <dbReference type="ChEBI" id="CHEBI:156461"/>
        <dbReference type="ChEBI" id="CHEBI:172880"/>
    </reaction>
    <physiologicalReaction direction="left-to-right" evidence="6">
        <dbReference type="Rhea" id="RHEA:78472"/>
    </physiologicalReaction>
</comment>
<evidence type="ECO:0000256" key="7">
    <source>
        <dbReference type="ARBA" id="ARBA00049790"/>
    </source>
</evidence>
<evidence type="ECO:0000256" key="3">
    <source>
        <dbReference type="ARBA" id="ARBA00047418"/>
    </source>
</evidence>
<name>A0A4U0XDF0_9PEZI</name>
<comment type="catalytic activity">
    <reaction evidence="3">
        <text>a 5'-end (N(2),N(7)-dimethyl 5'-triphosphoguanosine)-ribonucleoside in snoRNA + S-adenosyl-L-methionine = a 5'-end (N(2),N(2),N(7)-trimethyl 5'-triphosphoguanosine)-ribonucleoside in snoRNA + S-adenosyl-L-homocysteine + H(+)</text>
        <dbReference type="Rhea" id="RHEA:78507"/>
        <dbReference type="Rhea" id="RHEA-COMP:19088"/>
        <dbReference type="Rhea" id="RHEA-COMP:19090"/>
        <dbReference type="ChEBI" id="CHEBI:15378"/>
        <dbReference type="ChEBI" id="CHEBI:57856"/>
        <dbReference type="ChEBI" id="CHEBI:59789"/>
        <dbReference type="ChEBI" id="CHEBI:167623"/>
        <dbReference type="ChEBI" id="CHEBI:172880"/>
    </reaction>
    <physiologicalReaction direction="left-to-right" evidence="3">
        <dbReference type="Rhea" id="RHEA:78508"/>
    </physiologicalReaction>
</comment>
<dbReference type="PANTHER" id="PTHR14741:SF32">
    <property type="entry name" value="TRIMETHYLGUANOSINE SYNTHASE"/>
    <property type="match status" value="1"/>
</dbReference>
<dbReference type="CDD" id="cd02440">
    <property type="entry name" value="AdoMet_MTases"/>
    <property type="match status" value="1"/>
</dbReference>
<evidence type="ECO:0000256" key="5">
    <source>
        <dbReference type="ARBA" id="ARBA00048763"/>
    </source>
</evidence>
<reference evidence="8 9" key="1">
    <citation type="submission" date="2017-03" db="EMBL/GenBank/DDBJ databases">
        <title>Genomes of endolithic fungi from Antarctica.</title>
        <authorList>
            <person name="Coleine C."/>
            <person name="Masonjones S."/>
            <person name="Stajich J.E."/>
        </authorList>
    </citation>
    <scope>NUCLEOTIDE SEQUENCE [LARGE SCALE GENOMIC DNA]</scope>
    <source>
        <strain evidence="8 9">CCFEE 5184</strain>
    </source>
</reference>
<dbReference type="EMBL" id="NAJQ01000211">
    <property type="protein sequence ID" value="TKA74844.1"/>
    <property type="molecule type" value="Genomic_DNA"/>
</dbReference>
<sequence>MATSQEPPEGVHHYDSAEEVPWEISKYWHQRHNIFSKYDDGVWMTHDAWFGVTPEPVATRIASDLASAFPPTKTILVDAFAGAGGNTIAFALSGRWKQIFAIEKDPTVLACAKHNAEVYGVAKRIFWICGDAFTEIPKRLKQVGKSAVVFGSPPWGGPTYTDYEVFDLTVMGPYTLPFLYNSFSAITPDVVLYLPRTSDLRQLAKYAKPGERLQVTHYCMHGASKALCVFFGSFAAT</sequence>
<dbReference type="Pfam" id="PF09445">
    <property type="entry name" value="Methyltransf_15"/>
    <property type="match status" value="1"/>
</dbReference>
<dbReference type="Gene3D" id="3.40.50.150">
    <property type="entry name" value="Vaccinia Virus protein VP39"/>
    <property type="match status" value="1"/>
</dbReference>
<evidence type="ECO:0000313" key="9">
    <source>
        <dbReference type="Proteomes" id="UP000309340"/>
    </source>
</evidence>
<evidence type="ECO:0000256" key="2">
    <source>
        <dbReference type="ARBA" id="ARBA00025783"/>
    </source>
</evidence>
<dbReference type="GO" id="GO:0071164">
    <property type="term" value="F:RNA cap trimethylguanosine synthase activity"/>
    <property type="evidence" value="ECO:0007669"/>
    <property type="project" value="TreeGrafter"/>
</dbReference>
<organism evidence="8 9">
    <name type="scientific">Friedmanniomyces simplex</name>
    <dbReference type="NCBI Taxonomy" id="329884"/>
    <lineage>
        <taxon>Eukaryota</taxon>
        <taxon>Fungi</taxon>
        <taxon>Dikarya</taxon>
        <taxon>Ascomycota</taxon>
        <taxon>Pezizomycotina</taxon>
        <taxon>Dothideomycetes</taxon>
        <taxon>Dothideomycetidae</taxon>
        <taxon>Mycosphaerellales</taxon>
        <taxon>Teratosphaeriaceae</taxon>
        <taxon>Friedmanniomyces</taxon>
    </lineage>
</organism>